<keyword evidence="1" id="KW-1133">Transmembrane helix</keyword>
<gene>
    <name evidence="3" type="ORF">SAMN06295879_3540</name>
</gene>
<evidence type="ECO:0000256" key="1">
    <source>
        <dbReference type="SAM" id="Phobius"/>
    </source>
</evidence>
<protein>
    <submittedName>
        <fullName evidence="3">VanZ like family protein</fullName>
    </submittedName>
</protein>
<proteinExistence type="predicted"/>
<dbReference type="Proteomes" id="UP000189735">
    <property type="component" value="Unassembled WGS sequence"/>
</dbReference>
<keyword evidence="1" id="KW-0812">Transmembrane</keyword>
<feature type="transmembrane region" description="Helical" evidence="1">
    <location>
        <begin position="82"/>
        <end position="104"/>
    </location>
</feature>
<feature type="transmembrane region" description="Helical" evidence="1">
    <location>
        <begin position="44"/>
        <end position="62"/>
    </location>
</feature>
<dbReference type="Pfam" id="PF04892">
    <property type="entry name" value="VanZ"/>
    <property type="match status" value="1"/>
</dbReference>
<feature type="transmembrane region" description="Helical" evidence="1">
    <location>
        <begin position="141"/>
        <end position="161"/>
    </location>
</feature>
<reference evidence="4" key="1">
    <citation type="submission" date="2017-02" db="EMBL/GenBank/DDBJ databases">
        <authorList>
            <person name="Varghese N."/>
            <person name="Submissions S."/>
        </authorList>
    </citation>
    <scope>NUCLEOTIDE SEQUENCE [LARGE SCALE GENOMIC DNA]</scope>
    <source>
        <strain evidence="4">VKM Ac-2052</strain>
    </source>
</reference>
<dbReference type="AlphaFoldDB" id="A0A1T4YLB7"/>
<feature type="transmembrane region" description="Helical" evidence="1">
    <location>
        <begin position="111"/>
        <end position="129"/>
    </location>
</feature>
<dbReference type="PANTHER" id="PTHR36834:SF1">
    <property type="entry name" value="INTEGRAL MEMBRANE PROTEIN"/>
    <property type="match status" value="1"/>
</dbReference>
<dbReference type="InterPro" id="IPR053150">
    <property type="entry name" value="Teicoplanin_resist-assoc"/>
</dbReference>
<organism evidence="3 4">
    <name type="scientific">Agreia bicolorata</name>
    <dbReference type="NCBI Taxonomy" id="110935"/>
    <lineage>
        <taxon>Bacteria</taxon>
        <taxon>Bacillati</taxon>
        <taxon>Actinomycetota</taxon>
        <taxon>Actinomycetes</taxon>
        <taxon>Micrococcales</taxon>
        <taxon>Microbacteriaceae</taxon>
        <taxon>Agreia</taxon>
    </lineage>
</organism>
<evidence type="ECO:0000259" key="2">
    <source>
        <dbReference type="Pfam" id="PF04892"/>
    </source>
</evidence>
<dbReference type="InterPro" id="IPR006976">
    <property type="entry name" value="VanZ-like"/>
</dbReference>
<evidence type="ECO:0000313" key="3">
    <source>
        <dbReference type="EMBL" id="SKB02546.1"/>
    </source>
</evidence>
<feature type="domain" description="VanZ-like" evidence="2">
    <location>
        <begin position="50"/>
        <end position="154"/>
    </location>
</feature>
<evidence type="ECO:0000313" key="4">
    <source>
        <dbReference type="Proteomes" id="UP000189735"/>
    </source>
</evidence>
<feature type="transmembrane region" description="Helical" evidence="1">
    <location>
        <begin position="6"/>
        <end position="24"/>
    </location>
</feature>
<name>A0A1T4YLB7_9MICO</name>
<dbReference type="EMBL" id="FUYG01000012">
    <property type="protein sequence ID" value="SKB02546.1"/>
    <property type="molecule type" value="Genomic_DNA"/>
</dbReference>
<accession>A0A1T4YLB7</accession>
<keyword evidence="1" id="KW-0472">Membrane</keyword>
<sequence length="167" mass="17538">MTGFSFELAYAALLAVTGVAGIVLTVRRATRGRGRERGARPDRIAIAVFLTAWLAGLLFMTMRPSAGKGTLLNLVPLSFQGPGAVVDAVLNVGVFVPLGLLLVAAGMRFPVTLLIGLLLSVGIELSQYLAQLGRTADVNDLLTNTTGTVLGWALGAAIVHIRRRVDS</sequence>
<dbReference type="PANTHER" id="PTHR36834">
    <property type="entry name" value="MEMBRANE PROTEIN-RELATED"/>
    <property type="match status" value="1"/>
</dbReference>